<evidence type="ECO:0000313" key="2">
    <source>
        <dbReference type="EMBL" id="MCA6064864.1"/>
    </source>
</evidence>
<reference evidence="2 3" key="1">
    <citation type="submission" date="2020-12" db="EMBL/GenBank/DDBJ databases">
        <title>Novel Thalassolituus-related marine hydrocarbonoclastic bacteria mediated algae-derived hydrocarbons mineralization in twilight zone of the northern South China Sea.</title>
        <authorList>
            <person name="Dong C."/>
        </authorList>
    </citation>
    <scope>NUCLEOTIDE SEQUENCE [LARGE SCALE GENOMIC DNA]</scope>
    <source>
        <strain evidence="2 3">IMCC1826</strain>
    </source>
</reference>
<gene>
    <name evidence="2" type="ORF">I9W95_14720</name>
</gene>
<proteinExistence type="predicted"/>
<accession>A0ABS7ZSY1</accession>
<feature type="chain" id="PRO_5045365220" evidence="1">
    <location>
        <begin position="23"/>
        <end position="74"/>
    </location>
</feature>
<protein>
    <submittedName>
        <fullName evidence="2">Uncharacterized protein</fullName>
    </submittedName>
</protein>
<evidence type="ECO:0000256" key="1">
    <source>
        <dbReference type="SAM" id="SignalP"/>
    </source>
</evidence>
<name>A0ABS7ZSY1_9GAMM</name>
<keyword evidence="3" id="KW-1185">Reference proteome</keyword>
<dbReference type="EMBL" id="JAEDAH010000094">
    <property type="protein sequence ID" value="MCA6064864.1"/>
    <property type="molecule type" value="Genomic_DNA"/>
</dbReference>
<keyword evidence="1" id="KW-0732">Signal</keyword>
<evidence type="ECO:0000313" key="3">
    <source>
        <dbReference type="Proteomes" id="UP000714380"/>
    </source>
</evidence>
<feature type="signal peptide" evidence="1">
    <location>
        <begin position="1"/>
        <end position="22"/>
    </location>
</feature>
<dbReference type="Proteomes" id="UP000714380">
    <property type="component" value="Unassembled WGS sequence"/>
</dbReference>
<comment type="caution">
    <text evidence="2">The sequence shown here is derived from an EMBL/GenBank/DDBJ whole genome shotgun (WGS) entry which is preliminary data.</text>
</comment>
<sequence>MKTLTPLVAALALAGGTLPARAEIDGTMAVAWNQSGSHWQTIDTEHFHIHFDAQHQQQARRPATLLSSGAIWGS</sequence>
<organism evidence="2 3">
    <name type="scientific">Thalassolituus marinus</name>
    <dbReference type="NCBI Taxonomy" id="671053"/>
    <lineage>
        <taxon>Bacteria</taxon>
        <taxon>Pseudomonadati</taxon>
        <taxon>Pseudomonadota</taxon>
        <taxon>Gammaproteobacteria</taxon>
        <taxon>Oceanospirillales</taxon>
        <taxon>Oceanospirillaceae</taxon>
        <taxon>Thalassolituus</taxon>
    </lineage>
</organism>
<dbReference type="RefSeq" id="WP_225676245.1">
    <property type="nucleotide sequence ID" value="NZ_JAEDAH010000094.1"/>
</dbReference>